<name>A0A645A9Y8_9ZZZZ</name>
<proteinExistence type="predicted"/>
<evidence type="ECO:0000313" key="1">
    <source>
        <dbReference type="EMBL" id="MPM49982.1"/>
    </source>
</evidence>
<accession>A0A645A9Y8</accession>
<reference evidence="1" key="1">
    <citation type="submission" date="2019-08" db="EMBL/GenBank/DDBJ databases">
        <authorList>
            <person name="Kucharzyk K."/>
            <person name="Murdoch R.W."/>
            <person name="Higgins S."/>
            <person name="Loffler F."/>
        </authorList>
    </citation>
    <scope>NUCLEOTIDE SEQUENCE</scope>
</reference>
<gene>
    <name evidence="1" type="ORF">SDC9_96716</name>
</gene>
<organism evidence="1">
    <name type="scientific">bioreactor metagenome</name>
    <dbReference type="NCBI Taxonomy" id="1076179"/>
    <lineage>
        <taxon>unclassified sequences</taxon>
        <taxon>metagenomes</taxon>
        <taxon>ecological metagenomes</taxon>
    </lineage>
</organism>
<protein>
    <submittedName>
        <fullName evidence="1">Uncharacterized protein</fullName>
    </submittedName>
</protein>
<comment type="caution">
    <text evidence="1">The sequence shown here is derived from an EMBL/GenBank/DDBJ whole genome shotgun (WGS) entry which is preliminary data.</text>
</comment>
<dbReference type="AlphaFoldDB" id="A0A645A9Y8"/>
<dbReference type="EMBL" id="VSSQ01012759">
    <property type="protein sequence ID" value="MPM49982.1"/>
    <property type="molecule type" value="Genomic_DNA"/>
</dbReference>
<sequence length="78" mass="8647">MNDRIISWYGEHADQIASLYGPSDAKPRNTLLQKWIPSESPILEICGVQAETSSIIPFLNIVSCCSARRSVPKSPQKC</sequence>